<name>A0A7S2ZS62_9RHOD</name>
<protein>
    <submittedName>
        <fullName evidence="2">Uncharacterized protein</fullName>
    </submittedName>
</protein>
<accession>A0A7S2ZS62</accession>
<reference evidence="2" key="1">
    <citation type="submission" date="2021-01" db="EMBL/GenBank/DDBJ databases">
        <authorList>
            <person name="Corre E."/>
            <person name="Pelletier E."/>
            <person name="Niang G."/>
            <person name="Scheremetjew M."/>
            <person name="Finn R."/>
            <person name="Kale V."/>
            <person name="Holt S."/>
            <person name="Cochrane G."/>
            <person name="Meng A."/>
            <person name="Brown T."/>
            <person name="Cohen L."/>
        </authorList>
    </citation>
    <scope>NUCLEOTIDE SEQUENCE</scope>
    <source>
        <strain evidence="2">CCMP 769</strain>
    </source>
</reference>
<gene>
    <name evidence="2" type="ORF">RMAR00112_LOCUS17629</name>
</gene>
<feature type="region of interest" description="Disordered" evidence="1">
    <location>
        <begin position="50"/>
        <end position="69"/>
    </location>
</feature>
<dbReference type="AlphaFoldDB" id="A0A7S2ZS62"/>
<sequence length="248" mass="27230">MQSETIDVKGNQDLELPLIWVSVGNGEVPVVSGEIDNGWVTVVPSGLEARPSRRAGGSSSNGGSSSSSSWEATAFDDRFHMYGAWTQDKTVAESLLKLDQGRDLDRCGLIVYYDKKNWVWGGLIIANGKTLKATAERVDGRFDLAFHGEASRGRGSVRIFFLGDSVAVEFGQSRETTSMGLDITSMYSNMKDTFAQSYDLNRLAHVKPAELNAQAFIGFCASDQKDTTMSPAFKYQQMRPCNSYTHPN</sequence>
<evidence type="ECO:0000256" key="1">
    <source>
        <dbReference type="SAM" id="MobiDB-lite"/>
    </source>
</evidence>
<feature type="compositionally biased region" description="Low complexity" evidence="1">
    <location>
        <begin position="56"/>
        <end position="69"/>
    </location>
</feature>
<organism evidence="2">
    <name type="scientific">Rhodosorus marinus</name>
    <dbReference type="NCBI Taxonomy" id="101924"/>
    <lineage>
        <taxon>Eukaryota</taxon>
        <taxon>Rhodophyta</taxon>
        <taxon>Stylonematophyceae</taxon>
        <taxon>Stylonematales</taxon>
        <taxon>Stylonemataceae</taxon>
        <taxon>Rhodosorus</taxon>
    </lineage>
</organism>
<evidence type="ECO:0000313" key="2">
    <source>
        <dbReference type="EMBL" id="CAE0049630.1"/>
    </source>
</evidence>
<proteinExistence type="predicted"/>
<dbReference type="EMBL" id="HBHW01022999">
    <property type="protein sequence ID" value="CAE0049630.1"/>
    <property type="molecule type" value="Transcribed_RNA"/>
</dbReference>